<dbReference type="Gene3D" id="3.40.50.300">
    <property type="entry name" value="P-loop containing nucleotide triphosphate hydrolases"/>
    <property type="match status" value="1"/>
</dbReference>
<gene>
    <name evidence="6" type="ORF">E5259_27315</name>
</gene>
<name>A0A7G5N286_9FIRM</name>
<dbReference type="PANTHER" id="PTHR13696:SF99">
    <property type="entry name" value="COBYRINIC ACID AC-DIAMIDE SYNTHASE"/>
    <property type="match status" value="1"/>
</dbReference>
<dbReference type="SUPFAM" id="SSF52540">
    <property type="entry name" value="P-loop containing nucleoside triphosphate hydrolases"/>
    <property type="match status" value="1"/>
</dbReference>
<evidence type="ECO:0000256" key="2">
    <source>
        <dbReference type="ARBA" id="ARBA00049360"/>
    </source>
</evidence>
<evidence type="ECO:0000259" key="5">
    <source>
        <dbReference type="Pfam" id="PF13614"/>
    </source>
</evidence>
<dbReference type="AlphaFoldDB" id="A0A7G5N286"/>
<sequence length="248" mass="27414">MILASANQKGGVLKTTSAQNIGVGLCLRGKKVLLVDIDPQASLTIAMGYEPEGYKRNVCSLMMGEPAGFCIHRGDEKRPDLIPGSIQLAALEMQLTSRMARENILSRALRDVKDSYDFVIIDCPPQLSILTINALAAADQVIIPCKTDYLSYRGLDMLKETIRDIQELTNPELKIMGIIATLYEKRVTDHKEVLKAMEEKEHVVGIVKKTAAATKGIYDGEAVITYRPDAEVASQYREIVDYIIQEVA</sequence>
<comment type="subunit">
    <text evidence="3">Dimerizes in the presence of ATP but not ADP; ATP-binding is required for double-stranded (ds)DNA-binding. Interacts with DnaA.</text>
</comment>
<dbReference type="RefSeq" id="WP_018597008.1">
    <property type="nucleotide sequence ID" value="NZ_AP031439.1"/>
</dbReference>
<proteinExistence type="inferred from homology"/>
<evidence type="ECO:0000256" key="4">
    <source>
        <dbReference type="ARBA" id="ARBA00071824"/>
    </source>
</evidence>
<dbReference type="InterPro" id="IPR025669">
    <property type="entry name" value="AAA_dom"/>
</dbReference>
<evidence type="ECO:0000256" key="1">
    <source>
        <dbReference type="ARBA" id="ARBA00006976"/>
    </source>
</evidence>
<protein>
    <recommendedName>
        <fullName evidence="4">Sporulation initiation inhibitor protein Soj</fullName>
    </recommendedName>
</protein>
<feature type="domain" description="AAA" evidence="5">
    <location>
        <begin position="2"/>
        <end position="175"/>
    </location>
</feature>
<comment type="similarity">
    <text evidence="1">Belongs to the ParA family.</text>
</comment>
<dbReference type="CDD" id="cd02042">
    <property type="entry name" value="ParAB_family"/>
    <property type="match status" value="1"/>
</dbReference>
<dbReference type="Pfam" id="PF13614">
    <property type="entry name" value="AAA_31"/>
    <property type="match status" value="1"/>
</dbReference>
<reference evidence="6 7" key="1">
    <citation type="submission" date="2019-04" db="EMBL/GenBank/DDBJ databases">
        <authorList>
            <person name="Schori C."/>
            <person name="Ahrens C."/>
        </authorList>
    </citation>
    <scope>NUCLEOTIDE SEQUENCE [LARGE SCALE GENOMIC DNA]</scope>
    <source>
        <strain evidence="6 7">DSM 2950</strain>
    </source>
</reference>
<evidence type="ECO:0000256" key="3">
    <source>
        <dbReference type="ARBA" id="ARBA00062323"/>
    </source>
</evidence>
<comment type="catalytic activity">
    <reaction evidence="2">
        <text>ATP + H2O = ADP + phosphate + H(+)</text>
        <dbReference type="Rhea" id="RHEA:13065"/>
        <dbReference type="ChEBI" id="CHEBI:15377"/>
        <dbReference type="ChEBI" id="CHEBI:15378"/>
        <dbReference type="ChEBI" id="CHEBI:30616"/>
        <dbReference type="ChEBI" id="CHEBI:43474"/>
        <dbReference type="ChEBI" id="CHEBI:456216"/>
    </reaction>
</comment>
<evidence type="ECO:0000313" key="7">
    <source>
        <dbReference type="Proteomes" id="UP000515789"/>
    </source>
</evidence>
<organism evidence="6 7">
    <name type="scientific">Blautia producta</name>
    <dbReference type="NCBI Taxonomy" id="33035"/>
    <lineage>
        <taxon>Bacteria</taxon>
        <taxon>Bacillati</taxon>
        <taxon>Bacillota</taxon>
        <taxon>Clostridia</taxon>
        <taxon>Lachnospirales</taxon>
        <taxon>Lachnospiraceae</taxon>
        <taxon>Blautia</taxon>
    </lineage>
</organism>
<evidence type="ECO:0000313" key="6">
    <source>
        <dbReference type="EMBL" id="QMW80979.1"/>
    </source>
</evidence>
<dbReference type="PANTHER" id="PTHR13696">
    <property type="entry name" value="P-LOOP CONTAINING NUCLEOSIDE TRIPHOSPHATE HYDROLASE"/>
    <property type="match status" value="1"/>
</dbReference>
<dbReference type="EMBL" id="CP039126">
    <property type="protein sequence ID" value="QMW80979.1"/>
    <property type="molecule type" value="Genomic_DNA"/>
</dbReference>
<dbReference type="Proteomes" id="UP000515789">
    <property type="component" value="Chromosome"/>
</dbReference>
<dbReference type="FunFam" id="3.40.50.300:FF:000285">
    <property type="entry name" value="Sporulation initiation inhibitor Soj"/>
    <property type="match status" value="1"/>
</dbReference>
<dbReference type="InterPro" id="IPR027417">
    <property type="entry name" value="P-loop_NTPase"/>
</dbReference>
<dbReference type="InterPro" id="IPR050678">
    <property type="entry name" value="DNA_Partitioning_ATPase"/>
</dbReference>
<accession>A0A7G5N286</accession>